<dbReference type="InterPro" id="IPR046341">
    <property type="entry name" value="SET_dom_sf"/>
</dbReference>
<dbReference type="InterPro" id="IPR001214">
    <property type="entry name" value="SET_dom"/>
</dbReference>
<evidence type="ECO:0000256" key="1">
    <source>
        <dbReference type="ARBA" id="ARBA00022723"/>
    </source>
</evidence>
<dbReference type="KEGG" id="dzi:111312327"/>
<dbReference type="RefSeq" id="XP_022768226.1">
    <property type="nucleotide sequence ID" value="XM_022912491.1"/>
</dbReference>
<evidence type="ECO:0000256" key="2">
    <source>
        <dbReference type="ARBA" id="ARBA00022771"/>
    </source>
</evidence>
<keyword evidence="1" id="KW-0479">Metal-binding</keyword>
<dbReference type="Pfam" id="PF01753">
    <property type="entry name" value="zf-MYND"/>
    <property type="match status" value="1"/>
</dbReference>
<dbReference type="OrthoDB" id="265717at2759"/>
<evidence type="ECO:0000256" key="3">
    <source>
        <dbReference type="ARBA" id="ARBA00022833"/>
    </source>
</evidence>
<dbReference type="PROSITE" id="PS50865">
    <property type="entry name" value="ZF_MYND_2"/>
    <property type="match status" value="1"/>
</dbReference>
<evidence type="ECO:0000313" key="9">
    <source>
        <dbReference type="RefSeq" id="XP_022768226.1"/>
    </source>
</evidence>
<gene>
    <name evidence="9" type="primary">LOC111312327</name>
</gene>
<evidence type="ECO:0000256" key="5">
    <source>
        <dbReference type="SAM" id="MobiDB-lite"/>
    </source>
</evidence>
<evidence type="ECO:0000313" key="8">
    <source>
        <dbReference type="Proteomes" id="UP000515121"/>
    </source>
</evidence>
<dbReference type="SUPFAM" id="SSF82199">
    <property type="entry name" value="SET domain"/>
    <property type="match status" value="1"/>
</dbReference>
<dbReference type="SMART" id="SM00317">
    <property type="entry name" value="SET"/>
    <property type="match status" value="1"/>
</dbReference>
<dbReference type="Pfam" id="PF00856">
    <property type="entry name" value="SET"/>
    <property type="match status" value="1"/>
</dbReference>
<feature type="domain" description="SET" evidence="6">
    <location>
        <begin position="45"/>
        <end position="282"/>
    </location>
</feature>
<keyword evidence="2 4" id="KW-0863">Zinc-finger</keyword>
<reference evidence="9" key="1">
    <citation type="submission" date="2025-08" db="UniProtKB">
        <authorList>
            <consortium name="RefSeq"/>
        </authorList>
    </citation>
    <scope>IDENTIFICATION</scope>
    <source>
        <tissue evidence="9">Fruit stalk</tissue>
    </source>
</reference>
<feature type="compositionally biased region" description="Polar residues" evidence="5">
    <location>
        <begin position="1"/>
        <end position="11"/>
    </location>
</feature>
<evidence type="ECO:0000259" key="6">
    <source>
        <dbReference type="PROSITE" id="PS50280"/>
    </source>
</evidence>
<dbReference type="Gene3D" id="1.10.220.160">
    <property type="match status" value="1"/>
</dbReference>
<feature type="domain" description="MYND-type" evidence="7">
    <location>
        <begin position="90"/>
        <end position="127"/>
    </location>
</feature>
<dbReference type="Gene3D" id="1.25.40.10">
    <property type="entry name" value="Tetratricopeptide repeat domain"/>
    <property type="match status" value="1"/>
</dbReference>
<dbReference type="InterPro" id="IPR050869">
    <property type="entry name" value="H3K4_H4K5_MeTrfase"/>
</dbReference>
<keyword evidence="3" id="KW-0862">Zinc</keyword>
<accession>A0A6P6ATS4</accession>
<dbReference type="Gene3D" id="6.10.140.2220">
    <property type="match status" value="1"/>
</dbReference>
<organism evidence="8 9">
    <name type="scientific">Durio zibethinus</name>
    <name type="common">Durian</name>
    <dbReference type="NCBI Taxonomy" id="66656"/>
    <lineage>
        <taxon>Eukaryota</taxon>
        <taxon>Viridiplantae</taxon>
        <taxon>Streptophyta</taxon>
        <taxon>Embryophyta</taxon>
        <taxon>Tracheophyta</taxon>
        <taxon>Spermatophyta</taxon>
        <taxon>Magnoliopsida</taxon>
        <taxon>eudicotyledons</taxon>
        <taxon>Gunneridae</taxon>
        <taxon>Pentapetalae</taxon>
        <taxon>rosids</taxon>
        <taxon>malvids</taxon>
        <taxon>Malvales</taxon>
        <taxon>Malvaceae</taxon>
        <taxon>Helicteroideae</taxon>
        <taxon>Durio</taxon>
    </lineage>
</organism>
<dbReference type="SUPFAM" id="SSF48452">
    <property type="entry name" value="TPR-like"/>
    <property type="match status" value="1"/>
</dbReference>
<dbReference type="PANTHER" id="PTHR12197">
    <property type="entry name" value="HISTONE-LYSINE N-METHYLTRANSFERASE SMYD"/>
    <property type="match status" value="1"/>
</dbReference>
<keyword evidence="8" id="KW-1185">Reference proteome</keyword>
<feature type="region of interest" description="Disordered" evidence="5">
    <location>
        <begin position="1"/>
        <end position="20"/>
    </location>
</feature>
<dbReference type="PROSITE" id="PS01360">
    <property type="entry name" value="ZF_MYND_1"/>
    <property type="match status" value="1"/>
</dbReference>
<protein>
    <submittedName>
        <fullName evidence="9">Histone-lysine N-methyltransferase ASHR1 isoform X1</fullName>
    </submittedName>
</protein>
<dbReference type="InterPro" id="IPR011990">
    <property type="entry name" value="TPR-like_helical_dom_sf"/>
</dbReference>
<dbReference type="Gene3D" id="2.170.270.10">
    <property type="entry name" value="SET domain"/>
    <property type="match status" value="1"/>
</dbReference>
<evidence type="ECO:0000256" key="4">
    <source>
        <dbReference type="PROSITE-ProRule" id="PRU00134"/>
    </source>
</evidence>
<evidence type="ECO:0000259" key="7">
    <source>
        <dbReference type="PROSITE" id="PS50865"/>
    </source>
</evidence>
<dbReference type="GO" id="GO:0005634">
    <property type="term" value="C:nucleus"/>
    <property type="evidence" value="ECO:0007669"/>
    <property type="project" value="TreeGrafter"/>
</dbReference>
<proteinExistence type="predicted"/>
<dbReference type="GeneID" id="111312327"/>
<dbReference type="PANTHER" id="PTHR12197:SF251">
    <property type="entry name" value="EG:BACR7C10.4 PROTEIN"/>
    <property type="match status" value="1"/>
</dbReference>
<dbReference type="PROSITE" id="PS50280">
    <property type="entry name" value="SET"/>
    <property type="match status" value="1"/>
</dbReference>
<dbReference type="Proteomes" id="UP000515121">
    <property type="component" value="Unplaced"/>
</dbReference>
<sequence>MSPPFNSRLTNSSSSSLVERQKQKLPELTITCLFMEELQTSLRAHGLTVSSLPDKGRSLFATKDFYPGEIIISQEPFVCVPNNSLTESRCDGCFSKSNLKKCSACQVVWYCGSTCQKLEWKLHRLECQALAKLNKERRKSVTPTIRMMVKLYLRRKLQNENVIPVTAIDNYNLVEALVSHMSDIDEKQLVLYAQMANLVKLILERPDIDIKEIAENFSKFACNAHSICDSELRPLGTGLYPVVSIINHSCLPNAVLVFEGRLAVVRAVQHIPKNSEVSISYVETAASTITRQNTLKEQYLFTCSCTRCIKVGQYDDIQESAILEGYRCRDNRCSGFLLRESDDKGFVCQQCGLIRNKEEIRKIASDIKALSDKALKSTSSGNLQEAIILYKSIEKLQKEVCHPFSISLMPIREKLLEILMQLEEWKEALAVCRLTIPVYERVYPGFHPLLGLQYYSCGKLEWLLGETDDAIKSFTKAIDVLRITHGTNTLFMKELLMKLEEARSEASFKLSFRE</sequence>
<name>A0A6P6ATS4_DURZI</name>
<dbReference type="GO" id="GO:0008270">
    <property type="term" value="F:zinc ion binding"/>
    <property type="evidence" value="ECO:0007669"/>
    <property type="project" value="UniProtKB-KW"/>
</dbReference>
<dbReference type="AlphaFoldDB" id="A0A6P6ATS4"/>
<dbReference type="InterPro" id="IPR002893">
    <property type="entry name" value="Znf_MYND"/>
</dbReference>